<accession>A0A9W9F6J1</accession>
<dbReference type="PANTHER" id="PTHR40633">
    <property type="entry name" value="MATRIX PROTEIN, PUTATIVE (AFU_ORTHOLOGUE AFUA_8G05410)-RELATED"/>
    <property type="match status" value="1"/>
</dbReference>
<evidence type="ECO:0000256" key="1">
    <source>
        <dbReference type="ARBA" id="ARBA00022729"/>
    </source>
</evidence>
<dbReference type="AlphaFoldDB" id="A0A9W9F6J1"/>
<feature type="signal peptide" evidence="3">
    <location>
        <begin position="1"/>
        <end position="19"/>
    </location>
</feature>
<reference evidence="5" key="2">
    <citation type="journal article" date="2023" name="IMA Fungus">
        <title>Comparative genomic study of the Penicillium genus elucidates a diverse pangenome and 15 lateral gene transfer events.</title>
        <authorList>
            <person name="Petersen C."/>
            <person name="Sorensen T."/>
            <person name="Nielsen M.R."/>
            <person name="Sondergaard T.E."/>
            <person name="Sorensen J.L."/>
            <person name="Fitzpatrick D.A."/>
            <person name="Frisvad J.C."/>
            <person name="Nielsen K.L."/>
        </authorList>
    </citation>
    <scope>NUCLEOTIDE SEQUENCE</scope>
    <source>
        <strain evidence="5">IBT 30069</strain>
    </source>
</reference>
<feature type="region of interest" description="Disordered" evidence="2">
    <location>
        <begin position="124"/>
        <end position="171"/>
    </location>
</feature>
<dbReference type="EMBL" id="JAPQKH010000006">
    <property type="protein sequence ID" value="KAJ5094523.1"/>
    <property type="molecule type" value="Genomic_DNA"/>
</dbReference>
<organism evidence="5 6">
    <name type="scientific">Penicillium angulare</name>
    <dbReference type="NCBI Taxonomy" id="116970"/>
    <lineage>
        <taxon>Eukaryota</taxon>
        <taxon>Fungi</taxon>
        <taxon>Dikarya</taxon>
        <taxon>Ascomycota</taxon>
        <taxon>Pezizomycotina</taxon>
        <taxon>Eurotiomycetes</taxon>
        <taxon>Eurotiomycetidae</taxon>
        <taxon>Eurotiales</taxon>
        <taxon>Aspergillaceae</taxon>
        <taxon>Penicillium</taxon>
    </lineage>
</organism>
<keyword evidence="6" id="KW-1185">Reference proteome</keyword>
<evidence type="ECO:0000256" key="2">
    <source>
        <dbReference type="SAM" id="MobiDB-lite"/>
    </source>
</evidence>
<feature type="compositionally biased region" description="Low complexity" evidence="2">
    <location>
        <begin position="125"/>
        <end position="171"/>
    </location>
</feature>
<evidence type="ECO:0000313" key="5">
    <source>
        <dbReference type="EMBL" id="KAJ5094523.1"/>
    </source>
</evidence>
<proteinExistence type="predicted"/>
<dbReference type="Pfam" id="PF10342">
    <property type="entry name" value="Kre9_KNH"/>
    <property type="match status" value="1"/>
</dbReference>
<feature type="chain" id="PRO_5040922817" description="Yeast cell wall synthesis Kre9/Knh1-like N-terminal domain-containing protein" evidence="3">
    <location>
        <begin position="20"/>
        <end position="195"/>
    </location>
</feature>
<sequence>MHFNSYASLLALFCGSAFSVGIVFDPILKPDQGEVIQAGSAYTIKWTSTTTKAVKLTLHDQKPEGTSDDNEGTVIKDSIASKEAQYDWNVDSSIGSSNNQTWYIKLALASDAETFSYSPGFKIDSNSSSSSNSSTATMTGSSMTATGSPTGSGSMSTSASASVSPASSTSSAGGNMATAAPLVIAGAAALGAFVL</sequence>
<protein>
    <recommendedName>
        <fullName evidence="4">Yeast cell wall synthesis Kre9/Knh1-like N-terminal domain-containing protein</fullName>
    </recommendedName>
</protein>
<dbReference type="Proteomes" id="UP001149165">
    <property type="component" value="Unassembled WGS sequence"/>
</dbReference>
<feature type="domain" description="Yeast cell wall synthesis Kre9/Knh1-like N-terminal" evidence="4">
    <location>
        <begin position="29"/>
        <end position="123"/>
    </location>
</feature>
<keyword evidence="1 3" id="KW-0732">Signal</keyword>
<comment type="caution">
    <text evidence="5">The sequence shown here is derived from an EMBL/GenBank/DDBJ whole genome shotgun (WGS) entry which is preliminary data.</text>
</comment>
<reference evidence="5" key="1">
    <citation type="submission" date="2022-11" db="EMBL/GenBank/DDBJ databases">
        <authorList>
            <person name="Petersen C."/>
        </authorList>
    </citation>
    <scope>NUCLEOTIDE SEQUENCE</scope>
    <source>
        <strain evidence="5">IBT 30069</strain>
    </source>
</reference>
<dbReference type="PANTHER" id="PTHR40633:SF1">
    <property type="entry name" value="GPI ANCHORED SERINE-THREONINE RICH PROTEIN (AFU_ORTHOLOGUE AFUA_1G03630)"/>
    <property type="match status" value="1"/>
</dbReference>
<name>A0A9W9F6J1_9EURO</name>
<dbReference type="InterPro" id="IPR018466">
    <property type="entry name" value="Kre9/Knh1-like_N"/>
</dbReference>
<evidence type="ECO:0000259" key="4">
    <source>
        <dbReference type="Pfam" id="PF10342"/>
    </source>
</evidence>
<evidence type="ECO:0000256" key="3">
    <source>
        <dbReference type="SAM" id="SignalP"/>
    </source>
</evidence>
<gene>
    <name evidence="5" type="ORF">N7456_010384</name>
</gene>
<evidence type="ECO:0000313" key="6">
    <source>
        <dbReference type="Proteomes" id="UP001149165"/>
    </source>
</evidence>
<dbReference type="InterPro" id="IPR052982">
    <property type="entry name" value="SRP1/TIP1-like"/>
</dbReference>
<dbReference type="OrthoDB" id="2260257at2759"/>